<proteinExistence type="predicted"/>
<reference evidence="1 2" key="1">
    <citation type="submission" date="2016-10" db="EMBL/GenBank/DDBJ databases">
        <authorList>
            <person name="de Groot N.N."/>
        </authorList>
    </citation>
    <scope>NUCLEOTIDE SEQUENCE [LARGE SCALE GENOMIC DNA]</scope>
    <source>
        <strain evidence="1 2">IBRC-M 10780</strain>
    </source>
</reference>
<organism evidence="1 2">
    <name type="scientific">Oceanobacillus limi</name>
    <dbReference type="NCBI Taxonomy" id="930131"/>
    <lineage>
        <taxon>Bacteria</taxon>
        <taxon>Bacillati</taxon>
        <taxon>Bacillota</taxon>
        <taxon>Bacilli</taxon>
        <taxon>Bacillales</taxon>
        <taxon>Bacillaceae</taxon>
        <taxon>Oceanobacillus</taxon>
    </lineage>
</organism>
<dbReference type="Proteomes" id="UP000198618">
    <property type="component" value="Unassembled WGS sequence"/>
</dbReference>
<dbReference type="EMBL" id="FOHE01000010">
    <property type="protein sequence ID" value="SET38881.1"/>
    <property type="molecule type" value="Genomic_DNA"/>
</dbReference>
<accession>A0A1I0E3F9</accession>
<name>A0A1I0E3F9_9BACI</name>
<dbReference type="RefSeq" id="WP_090870131.1">
    <property type="nucleotide sequence ID" value="NZ_FOHE01000010.1"/>
</dbReference>
<protein>
    <submittedName>
        <fullName evidence="1">Uncharacterized protein</fullName>
    </submittedName>
</protein>
<evidence type="ECO:0000313" key="1">
    <source>
        <dbReference type="EMBL" id="SET38881.1"/>
    </source>
</evidence>
<evidence type="ECO:0000313" key="2">
    <source>
        <dbReference type="Proteomes" id="UP000198618"/>
    </source>
</evidence>
<sequence>MRITPDNTQFAAYSRLTISAHLRNQLQNGESLGGQPKDISFAEFQQYLKEDKVVDQEKAREMSAFHRNALEAQLHYTSNPQRTLEVKEIMEKAFSLGLVDEDETLINQSDQ</sequence>
<gene>
    <name evidence="1" type="ORF">SAMN05216389_11064</name>
</gene>
<keyword evidence="2" id="KW-1185">Reference proteome</keyword>
<dbReference type="AlphaFoldDB" id="A0A1I0E3F9"/>
<dbReference type="STRING" id="930131.SAMN05216389_11064"/>
<dbReference type="OrthoDB" id="2967544at2"/>